<dbReference type="Pfam" id="PF11796">
    <property type="entry name" value="DUF3323"/>
    <property type="match status" value="1"/>
</dbReference>
<evidence type="ECO:0000313" key="3">
    <source>
        <dbReference type="EMBL" id="PEH44736.1"/>
    </source>
</evidence>
<dbReference type="Gene3D" id="3.40.1360.10">
    <property type="match status" value="1"/>
</dbReference>
<dbReference type="EMBL" id="PDEB01000004">
    <property type="protein sequence ID" value="PEH44736.1"/>
    <property type="molecule type" value="Genomic_DNA"/>
</dbReference>
<name>A0AB36S719_9ENTE</name>
<organism evidence="3 4">
    <name type="scientific">Enterococcus durans</name>
    <dbReference type="NCBI Taxonomy" id="53345"/>
    <lineage>
        <taxon>Bacteria</taxon>
        <taxon>Bacillati</taxon>
        <taxon>Bacillota</taxon>
        <taxon>Bacilli</taxon>
        <taxon>Lactobacillales</taxon>
        <taxon>Enterococcaceae</taxon>
        <taxon>Enterococcus</taxon>
    </lineage>
</organism>
<reference evidence="3 4" key="1">
    <citation type="submission" date="2017-09" db="EMBL/GenBank/DDBJ databases">
        <title>FDA dAtabase for Regulatory Grade micrObial Sequences (FDA-ARGOS): Supporting development and validation of Infectious Disease Dx tests.</title>
        <authorList>
            <person name="Minogue T."/>
            <person name="Wolcott M."/>
            <person name="Wasieloski L."/>
            <person name="Aguilar W."/>
            <person name="Moore D."/>
            <person name="Tallon L.J."/>
            <person name="Sadzewicz L."/>
            <person name="Ott S."/>
            <person name="Zhao X."/>
            <person name="Nagaraj S."/>
            <person name="Vavikolanu K."/>
            <person name="Aluvathingal J."/>
            <person name="Nadendla S."/>
            <person name="Sichtig H."/>
        </authorList>
    </citation>
    <scope>NUCLEOTIDE SEQUENCE [LARGE SCALE GENOMIC DNA]</scope>
    <source>
        <strain evidence="3 4">FDAARGOS_396</strain>
    </source>
</reference>
<dbReference type="InterPro" id="IPR024466">
    <property type="entry name" value="CHP02679_N"/>
</dbReference>
<evidence type="ECO:0000313" key="4">
    <source>
        <dbReference type="Proteomes" id="UP000220669"/>
    </source>
</evidence>
<dbReference type="GO" id="GO:0003677">
    <property type="term" value="F:DNA binding"/>
    <property type="evidence" value="ECO:0007669"/>
    <property type="project" value="InterPro"/>
</dbReference>
<accession>A0AB36S719</accession>
<dbReference type="InterPro" id="IPR024465">
    <property type="entry name" value="DUF2399"/>
</dbReference>
<dbReference type="GO" id="GO:0005694">
    <property type="term" value="C:chromosome"/>
    <property type="evidence" value="ECO:0007669"/>
    <property type="project" value="InterPro"/>
</dbReference>
<dbReference type="Proteomes" id="UP000220669">
    <property type="component" value="Unassembled WGS sequence"/>
</dbReference>
<gene>
    <name evidence="3" type="ORF">CRM96_06835</name>
</gene>
<feature type="domain" description="DUF2399" evidence="1">
    <location>
        <begin position="272"/>
        <end position="407"/>
    </location>
</feature>
<sequence>MNKGTIEFFSKNKKTWESWFSLLAKRYFSYGTFGGYVNYEELGAVDLTPIKEFLGLSQVEFEAKNKFSIKKFIMRYNRSALAEKDSLENVIEYFIEQSLITKEKLCEQETIKRKEFDTLVDILLSDKSPLLVESTRKNLFEKWKDDQTVIESLEKAQFALNHLPNSFLQLPYFSNQLFHNAHELDTNSLTGEIFNSMLRKSFELSKTTRRKYYSKVELSEDVYTHVKLLRGDHTIYAFVQGIYSNDLTIWNAHAKERDSWIVRKGHVLNAKDLYTKNNKVFVVENDGVFQMLTEMFPNLPFLSTSGQPNYTVLKIVEKLVISDTMIYYSGDLDPNGLSMAQNILKLYPLNVKLVGMDAEIYSSKLKTKELTKNQIKLLDSILVPDLQDLKHRIYLEQKAVEQEALTESYIPLLEEWDSKISTTENE</sequence>
<feature type="domain" description="Conserved hypothetical protein CHP02679 N terminus" evidence="2">
    <location>
        <begin position="35"/>
        <end position="221"/>
    </location>
</feature>
<proteinExistence type="predicted"/>
<dbReference type="SUPFAM" id="SSF56726">
    <property type="entry name" value="DNA topoisomerase IV, alpha subunit"/>
    <property type="match status" value="1"/>
</dbReference>
<dbReference type="AlphaFoldDB" id="A0AB36S719"/>
<comment type="caution">
    <text evidence="3">The sequence shown here is derived from an EMBL/GenBank/DDBJ whole genome shotgun (WGS) entry which is preliminary data.</text>
</comment>
<dbReference type="InterPro" id="IPR036078">
    <property type="entry name" value="Spo11/TopoVI_A_sf"/>
</dbReference>
<evidence type="ECO:0000259" key="1">
    <source>
        <dbReference type="Pfam" id="PF09664"/>
    </source>
</evidence>
<evidence type="ECO:0000259" key="2">
    <source>
        <dbReference type="Pfam" id="PF11796"/>
    </source>
</evidence>
<protein>
    <submittedName>
        <fullName evidence="3">DUF2399 domain-containing protein</fullName>
    </submittedName>
</protein>
<dbReference type="Pfam" id="PF09664">
    <property type="entry name" value="DUF2399"/>
    <property type="match status" value="1"/>
</dbReference>